<dbReference type="InterPro" id="IPR013328">
    <property type="entry name" value="6PGD_dom2"/>
</dbReference>
<evidence type="ECO:0000313" key="1">
    <source>
        <dbReference type="EMBL" id="KAI7727768.1"/>
    </source>
</evidence>
<name>A0AAD5G534_AMBAR</name>
<sequence>MPNRSERISYGLHEVQPIKTVYGQPEIKAWLLLLAETKEKGGGKKKKVESSAVLTDPFDPFKMDPLLDIMYECYEDVATGSKIRSGVLAGHRFYELFLYFVCLNL</sequence>
<dbReference type="Proteomes" id="UP001206925">
    <property type="component" value="Unassembled WGS sequence"/>
</dbReference>
<protein>
    <submittedName>
        <fullName evidence="1">Uncharacterized protein</fullName>
    </submittedName>
</protein>
<keyword evidence="2" id="KW-1185">Reference proteome</keyword>
<dbReference type="AlphaFoldDB" id="A0AAD5G534"/>
<accession>A0AAD5G534</accession>
<dbReference type="EMBL" id="JAMZMK010011326">
    <property type="protein sequence ID" value="KAI7727768.1"/>
    <property type="molecule type" value="Genomic_DNA"/>
</dbReference>
<proteinExistence type="predicted"/>
<evidence type="ECO:0000313" key="2">
    <source>
        <dbReference type="Proteomes" id="UP001206925"/>
    </source>
</evidence>
<gene>
    <name evidence="1" type="ORF">M8C21_013158</name>
</gene>
<organism evidence="1 2">
    <name type="scientific">Ambrosia artemisiifolia</name>
    <name type="common">Common ragweed</name>
    <dbReference type="NCBI Taxonomy" id="4212"/>
    <lineage>
        <taxon>Eukaryota</taxon>
        <taxon>Viridiplantae</taxon>
        <taxon>Streptophyta</taxon>
        <taxon>Embryophyta</taxon>
        <taxon>Tracheophyta</taxon>
        <taxon>Spermatophyta</taxon>
        <taxon>Magnoliopsida</taxon>
        <taxon>eudicotyledons</taxon>
        <taxon>Gunneridae</taxon>
        <taxon>Pentapetalae</taxon>
        <taxon>asterids</taxon>
        <taxon>campanulids</taxon>
        <taxon>Asterales</taxon>
        <taxon>Asteraceae</taxon>
        <taxon>Asteroideae</taxon>
        <taxon>Heliantheae alliance</taxon>
        <taxon>Heliantheae</taxon>
        <taxon>Ambrosia</taxon>
    </lineage>
</organism>
<comment type="caution">
    <text evidence="1">The sequence shown here is derived from an EMBL/GenBank/DDBJ whole genome shotgun (WGS) entry which is preliminary data.</text>
</comment>
<reference evidence="1" key="1">
    <citation type="submission" date="2022-06" db="EMBL/GenBank/DDBJ databases">
        <title>Uncovering the hologenomic basis of an extraordinary plant invasion.</title>
        <authorList>
            <person name="Bieker V.C."/>
            <person name="Martin M.D."/>
            <person name="Gilbert T."/>
            <person name="Hodgins K."/>
            <person name="Battlay P."/>
            <person name="Petersen B."/>
            <person name="Wilson J."/>
        </authorList>
    </citation>
    <scope>NUCLEOTIDE SEQUENCE</scope>
    <source>
        <strain evidence="1">AA19_3_7</strain>
        <tissue evidence="1">Leaf</tissue>
    </source>
</reference>
<dbReference type="Gene3D" id="1.10.1040.10">
    <property type="entry name" value="N-(1-d-carboxylethyl)-l-norvaline Dehydrogenase, domain 2"/>
    <property type="match status" value="1"/>
</dbReference>